<comment type="caution">
    <text evidence="11">The sequence shown here is derived from an EMBL/GenBank/DDBJ whole genome shotgun (WGS) entry which is preliminary data.</text>
</comment>
<evidence type="ECO:0000256" key="1">
    <source>
        <dbReference type="ARBA" id="ARBA00004429"/>
    </source>
</evidence>
<evidence type="ECO:0000256" key="5">
    <source>
        <dbReference type="ARBA" id="ARBA00022692"/>
    </source>
</evidence>
<evidence type="ECO:0000259" key="10">
    <source>
        <dbReference type="Pfam" id="PF04290"/>
    </source>
</evidence>
<evidence type="ECO:0000313" key="11">
    <source>
        <dbReference type="EMBL" id="MBQ0933390.1"/>
    </source>
</evidence>
<dbReference type="Pfam" id="PF04290">
    <property type="entry name" value="DctQ"/>
    <property type="match status" value="1"/>
</dbReference>
<sequence length="167" mass="17517">MKLLHRLATAAGVGAAVAMVAIAVVILAQIVARLAGTQVPAADDFAAWAMAASAFLALPYALHHGEHIRVTLILGRLSGGTARAVETLATALGLALAAWAAWQTGVFVFDSWRYDEVAQGVLRVPMWIPQLPMPIGLALLAALLGERLWRCLSGQDLGEGGEAARTE</sequence>
<dbReference type="GO" id="GO:0015740">
    <property type="term" value="P:C4-dicarboxylate transport"/>
    <property type="evidence" value="ECO:0007669"/>
    <property type="project" value="TreeGrafter"/>
</dbReference>
<evidence type="ECO:0000313" key="12">
    <source>
        <dbReference type="Proteomes" id="UP000676246"/>
    </source>
</evidence>
<keyword evidence="4 9" id="KW-0997">Cell inner membrane</keyword>
<dbReference type="GO" id="GO:0005886">
    <property type="term" value="C:plasma membrane"/>
    <property type="evidence" value="ECO:0007669"/>
    <property type="project" value="UniProtKB-SubCell"/>
</dbReference>
<feature type="transmembrane region" description="Helical" evidence="9">
    <location>
        <begin position="7"/>
        <end position="30"/>
    </location>
</feature>
<reference evidence="11 12" key="1">
    <citation type="submission" date="2021-04" db="EMBL/GenBank/DDBJ databases">
        <title>The genome sequence of Ideonella sp. 3Y2.</title>
        <authorList>
            <person name="Liu Y."/>
        </authorList>
    </citation>
    <scope>NUCLEOTIDE SEQUENCE [LARGE SCALE GENOMIC DNA]</scope>
    <source>
        <strain evidence="11 12">3Y2</strain>
    </source>
</reference>
<feature type="transmembrane region" description="Helical" evidence="9">
    <location>
        <begin position="122"/>
        <end position="144"/>
    </location>
</feature>
<comment type="subcellular location">
    <subcellularLocation>
        <location evidence="1 9">Cell inner membrane</location>
        <topology evidence="1 9">Multi-pass membrane protein</topology>
    </subcellularLocation>
</comment>
<protein>
    <recommendedName>
        <fullName evidence="9">TRAP transporter small permease protein</fullName>
    </recommendedName>
</protein>
<dbReference type="InterPro" id="IPR055348">
    <property type="entry name" value="DctQ"/>
</dbReference>
<keyword evidence="6 9" id="KW-1133">Transmembrane helix</keyword>
<comment type="function">
    <text evidence="9">Part of the tripartite ATP-independent periplasmic (TRAP) transport system.</text>
</comment>
<proteinExistence type="inferred from homology"/>
<keyword evidence="12" id="KW-1185">Reference proteome</keyword>
<keyword evidence="2 9" id="KW-0813">Transport</keyword>
<dbReference type="AlphaFoldDB" id="A0A941BDU9"/>
<dbReference type="Proteomes" id="UP000676246">
    <property type="component" value="Unassembled WGS sequence"/>
</dbReference>
<feature type="domain" description="Tripartite ATP-independent periplasmic transporters DctQ component" evidence="10">
    <location>
        <begin position="22"/>
        <end position="152"/>
    </location>
</feature>
<dbReference type="EMBL" id="JAGQDD010000028">
    <property type="protein sequence ID" value="MBQ0933390.1"/>
    <property type="molecule type" value="Genomic_DNA"/>
</dbReference>
<accession>A0A941BDU9</accession>
<dbReference type="InterPro" id="IPR007387">
    <property type="entry name" value="TRAP_DctQ"/>
</dbReference>
<dbReference type="PANTHER" id="PTHR35011">
    <property type="entry name" value="2,3-DIKETO-L-GULONATE TRAP TRANSPORTER SMALL PERMEASE PROTEIN YIAM"/>
    <property type="match status" value="1"/>
</dbReference>
<comment type="subunit">
    <text evidence="9">The complex comprises the extracytoplasmic solute receptor protein and the two transmembrane proteins.</text>
</comment>
<dbReference type="PANTHER" id="PTHR35011:SF10">
    <property type="entry name" value="TRAP TRANSPORTER SMALL PERMEASE PROTEIN"/>
    <property type="match status" value="1"/>
</dbReference>
<evidence type="ECO:0000256" key="7">
    <source>
        <dbReference type="ARBA" id="ARBA00023136"/>
    </source>
</evidence>
<keyword evidence="3" id="KW-1003">Cell membrane</keyword>
<dbReference type="GO" id="GO:0022857">
    <property type="term" value="F:transmembrane transporter activity"/>
    <property type="evidence" value="ECO:0007669"/>
    <property type="project" value="UniProtKB-UniRule"/>
</dbReference>
<feature type="transmembrane region" description="Helical" evidence="9">
    <location>
        <begin position="45"/>
        <end position="63"/>
    </location>
</feature>
<feature type="transmembrane region" description="Helical" evidence="9">
    <location>
        <begin position="84"/>
        <end position="102"/>
    </location>
</feature>
<keyword evidence="7 9" id="KW-0472">Membrane</keyword>
<evidence type="ECO:0000256" key="8">
    <source>
        <dbReference type="ARBA" id="ARBA00038436"/>
    </source>
</evidence>
<evidence type="ECO:0000256" key="9">
    <source>
        <dbReference type="RuleBase" id="RU369079"/>
    </source>
</evidence>
<gene>
    <name evidence="11" type="ORF">KAK03_23190</name>
</gene>
<comment type="similarity">
    <text evidence="8 9">Belongs to the TRAP transporter small permease family.</text>
</comment>
<organism evidence="11 12">
    <name type="scientific">Ideonella alba</name>
    <dbReference type="NCBI Taxonomy" id="2824118"/>
    <lineage>
        <taxon>Bacteria</taxon>
        <taxon>Pseudomonadati</taxon>
        <taxon>Pseudomonadota</taxon>
        <taxon>Betaproteobacteria</taxon>
        <taxon>Burkholderiales</taxon>
        <taxon>Sphaerotilaceae</taxon>
        <taxon>Ideonella</taxon>
    </lineage>
</organism>
<evidence type="ECO:0000256" key="3">
    <source>
        <dbReference type="ARBA" id="ARBA00022475"/>
    </source>
</evidence>
<name>A0A941BDU9_9BURK</name>
<keyword evidence="5 9" id="KW-0812">Transmembrane</keyword>
<evidence type="ECO:0000256" key="4">
    <source>
        <dbReference type="ARBA" id="ARBA00022519"/>
    </source>
</evidence>
<dbReference type="RefSeq" id="WP_210857056.1">
    <property type="nucleotide sequence ID" value="NZ_JAGQDD010000028.1"/>
</dbReference>
<evidence type="ECO:0000256" key="6">
    <source>
        <dbReference type="ARBA" id="ARBA00022989"/>
    </source>
</evidence>
<evidence type="ECO:0000256" key="2">
    <source>
        <dbReference type="ARBA" id="ARBA00022448"/>
    </source>
</evidence>